<dbReference type="AlphaFoldDB" id="A0A9Q1JMC5"/>
<comment type="caution">
    <text evidence="1">The sequence shown here is derived from an EMBL/GenBank/DDBJ whole genome shotgun (WGS) entry which is preliminary data.</text>
</comment>
<keyword evidence="2" id="KW-1185">Reference proteome</keyword>
<organism evidence="1 2">
    <name type="scientific">Carnegiea gigantea</name>
    <dbReference type="NCBI Taxonomy" id="171969"/>
    <lineage>
        <taxon>Eukaryota</taxon>
        <taxon>Viridiplantae</taxon>
        <taxon>Streptophyta</taxon>
        <taxon>Embryophyta</taxon>
        <taxon>Tracheophyta</taxon>
        <taxon>Spermatophyta</taxon>
        <taxon>Magnoliopsida</taxon>
        <taxon>eudicotyledons</taxon>
        <taxon>Gunneridae</taxon>
        <taxon>Pentapetalae</taxon>
        <taxon>Caryophyllales</taxon>
        <taxon>Cactineae</taxon>
        <taxon>Cactaceae</taxon>
        <taxon>Cactoideae</taxon>
        <taxon>Echinocereeae</taxon>
        <taxon>Carnegiea</taxon>
    </lineage>
</organism>
<gene>
    <name evidence="1" type="ORF">Cgig2_011631</name>
</gene>
<sequence length="164" mass="18884">MLILTPPLPWLLAGDYNETRTLDERDHSGLDMARHCSKFNNGIENNALIDTGRLKHLIRNQSGHALILISTTRFSATNEETKPFRFQAAWVLHCDFDNFIRQCWKPNHLMTKVLGKLADRLRNWNIKLFERSIATKPMLEGGLGIRPMRGRNSASMAKLGWRML</sequence>
<reference evidence="1" key="1">
    <citation type="submission" date="2022-04" db="EMBL/GenBank/DDBJ databases">
        <title>Carnegiea gigantea Genome sequencing and assembly v2.</title>
        <authorList>
            <person name="Copetti D."/>
            <person name="Sanderson M.J."/>
            <person name="Burquez A."/>
            <person name="Wojciechowski M.F."/>
        </authorList>
    </citation>
    <scope>NUCLEOTIDE SEQUENCE</scope>
    <source>
        <strain evidence="1">SGP5-SGP5p</strain>
        <tissue evidence="1">Aerial part</tissue>
    </source>
</reference>
<evidence type="ECO:0000313" key="2">
    <source>
        <dbReference type="Proteomes" id="UP001153076"/>
    </source>
</evidence>
<name>A0A9Q1JMC5_9CARY</name>
<dbReference type="Proteomes" id="UP001153076">
    <property type="component" value="Unassembled WGS sequence"/>
</dbReference>
<protein>
    <submittedName>
        <fullName evidence="1">Uncharacterized protein</fullName>
    </submittedName>
</protein>
<dbReference type="OrthoDB" id="1002487at2759"/>
<evidence type="ECO:0000313" key="1">
    <source>
        <dbReference type="EMBL" id="KAJ8424220.1"/>
    </source>
</evidence>
<accession>A0A9Q1JMC5</accession>
<dbReference type="EMBL" id="JAKOGI010001735">
    <property type="protein sequence ID" value="KAJ8424220.1"/>
    <property type="molecule type" value="Genomic_DNA"/>
</dbReference>
<proteinExistence type="predicted"/>